<evidence type="ECO:0000256" key="2">
    <source>
        <dbReference type="ARBA" id="ARBA00009694"/>
    </source>
</evidence>
<dbReference type="OrthoDB" id="9802121at2"/>
<accession>A0A399T594</accession>
<comment type="caution">
    <text evidence="7">The sequence shown here is derived from an EMBL/GenBank/DDBJ whole genome shotgun (WGS) entry which is preliminary data.</text>
</comment>
<evidence type="ECO:0000256" key="5">
    <source>
        <dbReference type="ARBA" id="ARBA00023136"/>
    </source>
</evidence>
<dbReference type="RefSeq" id="WP_119436801.1">
    <property type="nucleotide sequence ID" value="NZ_QWGR01000002.1"/>
</dbReference>
<name>A0A399T594_9BACT</name>
<keyword evidence="4 6" id="KW-1133">Transmembrane helix</keyword>
<dbReference type="GO" id="GO:0005886">
    <property type="term" value="C:plasma membrane"/>
    <property type="evidence" value="ECO:0007669"/>
    <property type="project" value="TreeGrafter"/>
</dbReference>
<evidence type="ECO:0000256" key="1">
    <source>
        <dbReference type="ARBA" id="ARBA00004141"/>
    </source>
</evidence>
<feature type="transmembrane region" description="Helical" evidence="6">
    <location>
        <begin position="70"/>
        <end position="90"/>
    </location>
</feature>
<dbReference type="EMBL" id="QWGR01000002">
    <property type="protein sequence ID" value="RIJ50114.1"/>
    <property type="molecule type" value="Genomic_DNA"/>
</dbReference>
<evidence type="ECO:0000313" key="7">
    <source>
        <dbReference type="EMBL" id="RIJ50114.1"/>
    </source>
</evidence>
<comment type="subcellular location">
    <subcellularLocation>
        <location evidence="1">Membrane</location>
        <topology evidence="1">Multi-pass membrane protein</topology>
    </subcellularLocation>
</comment>
<evidence type="ECO:0000256" key="6">
    <source>
        <dbReference type="SAM" id="Phobius"/>
    </source>
</evidence>
<evidence type="ECO:0000313" key="8">
    <source>
        <dbReference type="Proteomes" id="UP000265926"/>
    </source>
</evidence>
<evidence type="ECO:0000256" key="4">
    <source>
        <dbReference type="ARBA" id="ARBA00022989"/>
    </source>
</evidence>
<organism evidence="7 8">
    <name type="scientific">Maribellus luteus</name>
    <dbReference type="NCBI Taxonomy" id="2305463"/>
    <lineage>
        <taxon>Bacteria</taxon>
        <taxon>Pseudomonadati</taxon>
        <taxon>Bacteroidota</taxon>
        <taxon>Bacteroidia</taxon>
        <taxon>Marinilabiliales</taxon>
        <taxon>Prolixibacteraceae</taxon>
        <taxon>Maribellus</taxon>
    </lineage>
</organism>
<proteinExistence type="inferred from homology"/>
<gene>
    <name evidence="7" type="ORF">D1614_05045</name>
</gene>
<evidence type="ECO:0000256" key="3">
    <source>
        <dbReference type="ARBA" id="ARBA00022692"/>
    </source>
</evidence>
<feature type="transmembrane region" description="Helical" evidence="6">
    <location>
        <begin position="45"/>
        <end position="63"/>
    </location>
</feature>
<dbReference type="PANTHER" id="PTHR43461:SF1">
    <property type="entry name" value="TRANSMEMBRANE PROTEIN 256"/>
    <property type="match status" value="1"/>
</dbReference>
<dbReference type="Pfam" id="PF04241">
    <property type="entry name" value="DUF423"/>
    <property type="match status" value="1"/>
</dbReference>
<feature type="transmembrane region" description="Helical" evidence="6">
    <location>
        <begin position="96"/>
        <end position="120"/>
    </location>
</feature>
<dbReference type="PANTHER" id="PTHR43461">
    <property type="entry name" value="TRANSMEMBRANE PROTEIN 256"/>
    <property type="match status" value="1"/>
</dbReference>
<keyword evidence="5 6" id="KW-0472">Membrane</keyword>
<sequence length="125" mass="13423">MSRIIILLSAALLALAVGLGAFGAHALKTHLSSEMLQTWETGVKYHFYHALGLLLVGVLSFFMPSVYLKWSAILLFAGIVLFSGSLYVLSLSGIKILGAITPIGGLSFIGGWVLLFLAAWRKFPA</sequence>
<dbReference type="Proteomes" id="UP000265926">
    <property type="component" value="Unassembled WGS sequence"/>
</dbReference>
<dbReference type="InterPro" id="IPR006696">
    <property type="entry name" value="DUF423"/>
</dbReference>
<comment type="similarity">
    <text evidence="2">Belongs to the UPF0382 family.</text>
</comment>
<dbReference type="AlphaFoldDB" id="A0A399T594"/>
<protein>
    <submittedName>
        <fullName evidence="7">DUF423 domain-containing protein</fullName>
    </submittedName>
</protein>
<keyword evidence="8" id="KW-1185">Reference proteome</keyword>
<keyword evidence="3 6" id="KW-0812">Transmembrane</keyword>
<reference evidence="7 8" key="1">
    <citation type="submission" date="2018-08" db="EMBL/GenBank/DDBJ databases">
        <title>Pallidiluteibacterium maritimus gen. nov., sp. nov., isolated from coastal sediment.</title>
        <authorList>
            <person name="Zhou L.Y."/>
        </authorList>
    </citation>
    <scope>NUCLEOTIDE SEQUENCE [LARGE SCALE GENOMIC DNA]</scope>
    <source>
        <strain evidence="7 8">XSD2</strain>
    </source>
</reference>